<name>A0ABQ5BWH6_9ASTR</name>
<feature type="compositionally biased region" description="Polar residues" evidence="1">
    <location>
        <begin position="1"/>
        <end position="13"/>
    </location>
</feature>
<gene>
    <name evidence="2" type="ORF">Tco_0877946</name>
</gene>
<reference evidence="2" key="1">
    <citation type="journal article" date="2022" name="Int. J. Mol. Sci.">
        <title>Draft Genome of Tanacetum Coccineum: Genomic Comparison of Closely Related Tanacetum-Family Plants.</title>
        <authorList>
            <person name="Yamashiro T."/>
            <person name="Shiraishi A."/>
            <person name="Nakayama K."/>
            <person name="Satake H."/>
        </authorList>
    </citation>
    <scope>NUCLEOTIDE SEQUENCE</scope>
</reference>
<keyword evidence="3" id="KW-1185">Reference proteome</keyword>
<protein>
    <submittedName>
        <fullName evidence="2">Uncharacterized protein</fullName>
    </submittedName>
</protein>
<dbReference type="Proteomes" id="UP001151760">
    <property type="component" value="Unassembled WGS sequence"/>
</dbReference>
<accession>A0ABQ5BWH6</accession>
<comment type="caution">
    <text evidence="2">The sequence shown here is derived from an EMBL/GenBank/DDBJ whole genome shotgun (WGS) entry which is preliminary data.</text>
</comment>
<dbReference type="EMBL" id="BQNB010013701">
    <property type="protein sequence ID" value="GJT19240.1"/>
    <property type="molecule type" value="Genomic_DNA"/>
</dbReference>
<feature type="region of interest" description="Disordered" evidence="1">
    <location>
        <begin position="1"/>
        <end position="54"/>
    </location>
</feature>
<evidence type="ECO:0000313" key="2">
    <source>
        <dbReference type="EMBL" id="GJT19240.1"/>
    </source>
</evidence>
<feature type="compositionally biased region" description="Basic residues" evidence="1">
    <location>
        <begin position="22"/>
        <end position="35"/>
    </location>
</feature>
<sequence length="105" mass="11590">MLSVVNHQASVSPAPSLEEVGKKKKSHTLTKHKPKSQGLEASGVPPKVTKGRIQENHLDRVSQLHQPFSLAELKAHNTLRVNRISQVTYRRACLMLALEGFSSSL</sequence>
<proteinExistence type="predicted"/>
<evidence type="ECO:0000256" key="1">
    <source>
        <dbReference type="SAM" id="MobiDB-lite"/>
    </source>
</evidence>
<reference evidence="2" key="2">
    <citation type="submission" date="2022-01" db="EMBL/GenBank/DDBJ databases">
        <authorList>
            <person name="Yamashiro T."/>
            <person name="Shiraishi A."/>
            <person name="Satake H."/>
            <person name="Nakayama K."/>
        </authorList>
    </citation>
    <scope>NUCLEOTIDE SEQUENCE</scope>
</reference>
<evidence type="ECO:0000313" key="3">
    <source>
        <dbReference type="Proteomes" id="UP001151760"/>
    </source>
</evidence>
<organism evidence="2 3">
    <name type="scientific">Tanacetum coccineum</name>
    <dbReference type="NCBI Taxonomy" id="301880"/>
    <lineage>
        <taxon>Eukaryota</taxon>
        <taxon>Viridiplantae</taxon>
        <taxon>Streptophyta</taxon>
        <taxon>Embryophyta</taxon>
        <taxon>Tracheophyta</taxon>
        <taxon>Spermatophyta</taxon>
        <taxon>Magnoliopsida</taxon>
        <taxon>eudicotyledons</taxon>
        <taxon>Gunneridae</taxon>
        <taxon>Pentapetalae</taxon>
        <taxon>asterids</taxon>
        <taxon>campanulids</taxon>
        <taxon>Asterales</taxon>
        <taxon>Asteraceae</taxon>
        <taxon>Asteroideae</taxon>
        <taxon>Anthemideae</taxon>
        <taxon>Anthemidinae</taxon>
        <taxon>Tanacetum</taxon>
    </lineage>
</organism>